<sequence>MRENGFRAIGGLAQKLTSGIAREGGKAGRGASLMRLKADWPAVVGPELARTTRPDAILAGRGARAGKALRLKVSGAAALEVQHRSGQIVERVNAYFGHRMIDDVRLVQGVISAPRPAPRVPRPDPAVEQAMAQRAANVKDPDLRAALARLGARIATDRRGFLLGSLGALAALGLGDRAEAQRQFLEPLPGDHVLGKPDAPNVLIDYASFTCPHCATFNAAVMPALKRDWIDTGKLKLVHRHFPSDAIATRASLLAECAGPDKFFAAVDTIFRTQVQWMTAPDPAAELMTVLAGLGVGEAEAQACLANDRLLDKVIGDVQSGQALGVNSTPTVFINEQPYGNPGGIDAIVAILRQVGR</sequence>
<evidence type="ECO:0000259" key="2">
    <source>
        <dbReference type="Pfam" id="PF13462"/>
    </source>
</evidence>
<accession>A0ABS6ICS8</accession>
<feature type="domain" description="Thioredoxin-like fold" evidence="2">
    <location>
        <begin position="189"/>
        <end position="352"/>
    </location>
</feature>
<dbReference type="Pfam" id="PF05258">
    <property type="entry name" value="DciA"/>
    <property type="match status" value="1"/>
</dbReference>
<dbReference type="PANTHER" id="PTHR13887:SF56">
    <property type="entry name" value="THIOREDOXIN-LIKE REDUCTASE RV2466C"/>
    <property type="match status" value="1"/>
</dbReference>
<dbReference type="InterPro" id="IPR012336">
    <property type="entry name" value="Thioredoxin-like_fold"/>
</dbReference>
<evidence type="ECO:0000313" key="4">
    <source>
        <dbReference type="Proteomes" id="UP000727907"/>
    </source>
</evidence>
<name>A0ABS6ICS8_9HYPH</name>
<dbReference type="PANTHER" id="PTHR13887">
    <property type="entry name" value="GLUTATHIONE S-TRANSFERASE KAPPA"/>
    <property type="match status" value="1"/>
</dbReference>
<reference evidence="3 4" key="1">
    <citation type="submission" date="2021-06" db="EMBL/GenBank/DDBJ databases">
        <authorList>
            <person name="Lee D.H."/>
        </authorList>
    </citation>
    <scope>NUCLEOTIDE SEQUENCE [LARGE SCALE GENOMIC DNA]</scope>
    <source>
        <strain evidence="3 4">MMS21-HV4-11</strain>
    </source>
</reference>
<proteinExistence type="inferred from homology"/>
<protein>
    <submittedName>
        <fullName evidence="3">DUF721 domain-containing protein</fullName>
    </submittedName>
</protein>
<comment type="caution">
    <text evidence="3">The sequence shown here is derived from an EMBL/GenBank/DDBJ whole genome shotgun (WGS) entry which is preliminary data.</text>
</comment>
<dbReference type="EMBL" id="JAHOPB010000001">
    <property type="protein sequence ID" value="MBU8872411.1"/>
    <property type="molecule type" value="Genomic_DNA"/>
</dbReference>
<gene>
    <name evidence="3" type="ORF">KQ910_01490</name>
</gene>
<dbReference type="Pfam" id="PF13462">
    <property type="entry name" value="Thioredoxin_4"/>
    <property type="match status" value="1"/>
</dbReference>
<dbReference type="Proteomes" id="UP000727907">
    <property type="component" value="Unassembled WGS sequence"/>
</dbReference>
<dbReference type="InterPro" id="IPR007922">
    <property type="entry name" value="DciA-like"/>
</dbReference>
<comment type="similarity">
    <text evidence="1">Belongs to the thioredoxin family. DsbA subfamily.</text>
</comment>
<keyword evidence="4" id="KW-1185">Reference proteome</keyword>
<evidence type="ECO:0000313" key="3">
    <source>
        <dbReference type="EMBL" id="MBU8872411.1"/>
    </source>
</evidence>
<organism evidence="3 4">
    <name type="scientific">Reyranella humidisoli</name>
    <dbReference type="NCBI Taxonomy" id="2849149"/>
    <lineage>
        <taxon>Bacteria</taxon>
        <taxon>Pseudomonadati</taxon>
        <taxon>Pseudomonadota</taxon>
        <taxon>Alphaproteobacteria</taxon>
        <taxon>Hyphomicrobiales</taxon>
        <taxon>Reyranellaceae</taxon>
        <taxon>Reyranella</taxon>
    </lineage>
</organism>
<evidence type="ECO:0000256" key="1">
    <source>
        <dbReference type="ARBA" id="ARBA00005791"/>
    </source>
</evidence>
<dbReference type="RefSeq" id="WP_216956393.1">
    <property type="nucleotide sequence ID" value="NZ_JAHOPB010000001.1"/>
</dbReference>